<dbReference type="EMBL" id="JADBEK010000001">
    <property type="protein sequence ID" value="MBE1586726.1"/>
    <property type="molecule type" value="Genomic_DNA"/>
</dbReference>
<dbReference type="InterPro" id="IPR002933">
    <property type="entry name" value="Peptidase_M20"/>
</dbReference>
<name>A0ABR9M1F4_9ACTN</name>
<protein>
    <recommendedName>
        <fullName evidence="1">Peptidase M20 domain-containing protein 2</fullName>
    </recommendedName>
</protein>
<dbReference type="InterPro" id="IPR017439">
    <property type="entry name" value="Amidohydrolase"/>
</dbReference>
<dbReference type="Pfam" id="PF07687">
    <property type="entry name" value="M20_dimer"/>
    <property type="match status" value="1"/>
</dbReference>
<dbReference type="Proteomes" id="UP000633509">
    <property type="component" value="Unassembled WGS sequence"/>
</dbReference>
<dbReference type="PANTHER" id="PTHR30575:SF0">
    <property type="entry name" value="XAA-ARG DIPEPTIDASE"/>
    <property type="match status" value="1"/>
</dbReference>
<comment type="caution">
    <text evidence="3">The sequence shown here is derived from an EMBL/GenBank/DDBJ whole genome shotgun (WGS) entry which is preliminary data.</text>
</comment>
<feature type="domain" description="Peptidase M20 dimerisation" evidence="2">
    <location>
        <begin position="182"/>
        <end position="271"/>
    </location>
</feature>
<accession>A0ABR9M1F4</accession>
<dbReference type="SUPFAM" id="SSF53187">
    <property type="entry name" value="Zn-dependent exopeptidases"/>
    <property type="match status" value="1"/>
</dbReference>
<dbReference type="RefSeq" id="WP_192787246.1">
    <property type="nucleotide sequence ID" value="NZ_JADBEK010000001.1"/>
</dbReference>
<dbReference type="Gene3D" id="3.40.630.10">
    <property type="entry name" value="Zn peptidases"/>
    <property type="match status" value="1"/>
</dbReference>
<dbReference type="PIRSF" id="PIRSF037226">
    <property type="entry name" value="Amidohydrolase_ACY1L2_prd"/>
    <property type="match status" value="1"/>
</dbReference>
<dbReference type="Gene3D" id="3.30.70.360">
    <property type="match status" value="1"/>
</dbReference>
<dbReference type="InterPro" id="IPR017144">
    <property type="entry name" value="Xaa-Arg_dipeptidase"/>
</dbReference>
<dbReference type="InterPro" id="IPR052030">
    <property type="entry name" value="Peptidase_M20/M20A_hydrolases"/>
</dbReference>
<proteinExistence type="inferred from homology"/>
<sequence length="407" mass="42311">MTIAERPSSPESSSSAREAILASRTEWEESAIALSREIHRVPEIAFQERHASTLVARELEAAGFDVAIGAYGLDTAVEATYGSGDVTVAICAEYDALPGIGHACGHNIIGAAAVGAVIALTAVADRIGLRIKLLGTPAEEHGGGKAIMLDAGAWDDVTFSLMVHGAPGEDVRCLDVRTQAVCRLHIMFQGRPGHAGGPTPTSDNASNAATIALVALGLLRQHLPDGVRANAFVSEGGQTTNVIPAAAAVRVEVRADTLEDLQETRRRILTCFEGGATAAGCTWSWDEAEPTYADMRQDPILAAAWDRSLASLGREIRERPRPAAGSTDMGNVSHVVPSIHPLIAVLGSTSSPHTPEFAADATGPAAERAAIDGALAMALTVVDVVTGPHLGQLSREALRAGLEPTGT</sequence>
<dbReference type="NCBIfam" id="TIGR01891">
    <property type="entry name" value="amidohydrolases"/>
    <property type="match status" value="1"/>
</dbReference>
<evidence type="ECO:0000256" key="1">
    <source>
        <dbReference type="PIRNR" id="PIRNR037226"/>
    </source>
</evidence>
<comment type="similarity">
    <text evidence="1">Belongs to the peptidase M20A family.</text>
</comment>
<keyword evidence="4" id="KW-1185">Reference proteome</keyword>
<gene>
    <name evidence="3" type="ORF">H4W80_004984</name>
</gene>
<reference evidence="3 4" key="1">
    <citation type="submission" date="2020-10" db="EMBL/GenBank/DDBJ databases">
        <title>Sequencing the genomes of 1000 actinobacteria strains.</title>
        <authorList>
            <person name="Klenk H.-P."/>
        </authorList>
    </citation>
    <scope>NUCLEOTIDE SEQUENCE [LARGE SCALE GENOMIC DNA]</scope>
    <source>
        <strain evidence="3 4">DSM 43173</strain>
    </source>
</reference>
<evidence type="ECO:0000313" key="4">
    <source>
        <dbReference type="Proteomes" id="UP000633509"/>
    </source>
</evidence>
<dbReference type="InterPro" id="IPR011650">
    <property type="entry name" value="Peptidase_M20_dimer"/>
</dbReference>
<organism evidence="3 4">
    <name type="scientific">Nonomuraea angiospora</name>
    <dbReference type="NCBI Taxonomy" id="46172"/>
    <lineage>
        <taxon>Bacteria</taxon>
        <taxon>Bacillati</taxon>
        <taxon>Actinomycetota</taxon>
        <taxon>Actinomycetes</taxon>
        <taxon>Streptosporangiales</taxon>
        <taxon>Streptosporangiaceae</taxon>
        <taxon>Nonomuraea</taxon>
    </lineage>
</organism>
<evidence type="ECO:0000259" key="2">
    <source>
        <dbReference type="Pfam" id="PF07687"/>
    </source>
</evidence>
<dbReference type="SUPFAM" id="SSF55031">
    <property type="entry name" value="Bacterial exopeptidase dimerisation domain"/>
    <property type="match status" value="1"/>
</dbReference>
<dbReference type="InterPro" id="IPR036264">
    <property type="entry name" value="Bact_exopeptidase_dim_dom"/>
</dbReference>
<dbReference type="Pfam" id="PF01546">
    <property type="entry name" value="Peptidase_M20"/>
    <property type="match status" value="1"/>
</dbReference>
<dbReference type="PANTHER" id="PTHR30575">
    <property type="entry name" value="PEPTIDASE M20"/>
    <property type="match status" value="1"/>
</dbReference>
<evidence type="ECO:0000313" key="3">
    <source>
        <dbReference type="EMBL" id="MBE1586726.1"/>
    </source>
</evidence>